<dbReference type="Proteomes" id="UP000445000">
    <property type="component" value="Unassembled WGS sequence"/>
</dbReference>
<dbReference type="RefSeq" id="WP_202626691.1">
    <property type="nucleotide sequence ID" value="NZ_BLJN01000002.1"/>
</dbReference>
<protein>
    <submittedName>
        <fullName evidence="2">Uncharacterized protein</fullName>
    </submittedName>
</protein>
<comment type="caution">
    <text evidence="2">The sequence shown here is derived from an EMBL/GenBank/DDBJ whole genome shotgun (WGS) entry which is preliminary data.</text>
</comment>
<feature type="signal peptide" evidence="1">
    <location>
        <begin position="1"/>
        <end position="24"/>
    </location>
</feature>
<organism evidence="2 3">
    <name type="scientific">Steroidobacter agaridevorans</name>
    <dbReference type="NCBI Taxonomy" id="2695856"/>
    <lineage>
        <taxon>Bacteria</taxon>
        <taxon>Pseudomonadati</taxon>
        <taxon>Pseudomonadota</taxon>
        <taxon>Gammaproteobacteria</taxon>
        <taxon>Steroidobacterales</taxon>
        <taxon>Steroidobacteraceae</taxon>
        <taxon>Steroidobacter</taxon>
    </lineage>
</organism>
<evidence type="ECO:0000256" key="1">
    <source>
        <dbReference type="SAM" id="SignalP"/>
    </source>
</evidence>
<dbReference type="EMBL" id="BLJN01000002">
    <property type="protein sequence ID" value="GFE80041.1"/>
    <property type="molecule type" value="Genomic_DNA"/>
</dbReference>
<keyword evidence="1" id="KW-0732">Signal</keyword>
<proteinExistence type="predicted"/>
<feature type="chain" id="PRO_5032644053" evidence="1">
    <location>
        <begin position="25"/>
        <end position="358"/>
    </location>
</feature>
<evidence type="ECO:0000313" key="2">
    <source>
        <dbReference type="EMBL" id="GFE80041.1"/>
    </source>
</evidence>
<evidence type="ECO:0000313" key="3">
    <source>
        <dbReference type="Proteomes" id="UP000445000"/>
    </source>
</evidence>
<dbReference type="AlphaFoldDB" id="A0A829YAS5"/>
<accession>A0A829YAS5</accession>
<gene>
    <name evidence="2" type="ORF">GCM10011487_20410</name>
</gene>
<keyword evidence="3" id="KW-1185">Reference proteome</keyword>
<reference evidence="3" key="1">
    <citation type="submission" date="2020-01" db="EMBL/GenBank/DDBJ databases">
        <title>'Steroidobacter agaridevorans' sp. nov., agar-degrading bacteria isolated from rhizosphere soils.</title>
        <authorList>
            <person name="Ikenaga M."/>
            <person name="Kataoka M."/>
            <person name="Murouchi A."/>
            <person name="Katsuragi S."/>
            <person name="Sakai M."/>
        </authorList>
    </citation>
    <scope>NUCLEOTIDE SEQUENCE [LARGE SCALE GENOMIC DNA]</scope>
    <source>
        <strain evidence="3">YU21-B</strain>
    </source>
</reference>
<sequence length="358" mass="39999">MRSKRISLTLGVAMSLCLANTAGAAPREESPVLENGVIGYVMTERVWAVYETKDGKEECPQGFNDGNREEFKKIFPEDGQQRTVVETQLKREGEQWHPETATYKMPYKEVQGKISYGLNLDGKEDANDFVSPEGEPGVDNQLYRANGCIAGYRAGGSFAHFENLFMKSSEDSRVLIEIAGVDDLNNDDDVTITTYRGLDNLLTDATGDAFVPGGTQRIDMRWGKRYISKAKGKIVDGTLISNPMDTLLIPWGRGVSYQYQVFRGARFKLKLTPQTAEGLLAGYADVDSYTLRKNEGWSTHHQSYGQFSSITQHQAMDRLADGYPDPKTGRNTAISSAMRVKFTQVFIQRPDQELVSKR</sequence>
<name>A0A829YAS5_9GAMM</name>